<dbReference type="AlphaFoldDB" id="A0A543KVH7"/>
<gene>
    <name evidence="3" type="ORF">BDD18_3713</name>
</gene>
<protein>
    <submittedName>
        <fullName evidence="3">Uncharacterized protein</fullName>
    </submittedName>
</protein>
<proteinExistence type="predicted"/>
<feature type="non-terminal residue" evidence="3">
    <location>
        <position position="1"/>
    </location>
</feature>
<evidence type="ECO:0000256" key="1">
    <source>
        <dbReference type="SAM" id="MobiDB-lite"/>
    </source>
</evidence>
<evidence type="ECO:0000313" key="4">
    <source>
        <dbReference type="Proteomes" id="UP000316993"/>
    </source>
</evidence>
<comment type="caution">
    <text evidence="3">The sequence shown here is derived from an EMBL/GenBank/DDBJ whole genome shotgun (WGS) entry which is preliminary data.</text>
</comment>
<dbReference type="SUPFAM" id="SSF48452">
    <property type="entry name" value="TPR-like"/>
    <property type="match status" value="1"/>
</dbReference>
<evidence type="ECO:0000313" key="3">
    <source>
        <dbReference type="EMBL" id="TQM99073.1"/>
    </source>
</evidence>
<evidence type="ECO:0000256" key="2">
    <source>
        <dbReference type="SAM" id="Phobius"/>
    </source>
</evidence>
<reference evidence="3 4" key="1">
    <citation type="submission" date="2019-06" db="EMBL/GenBank/DDBJ databases">
        <title>Genomic Encyclopedia of Archaeal and Bacterial Type Strains, Phase II (KMG-II): from individual species to whole genera.</title>
        <authorList>
            <person name="Goeker M."/>
        </authorList>
    </citation>
    <scope>NUCLEOTIDE SEQUENCE [LARGE SCALE GENOMIC DNA]</scope>
    <source>
        <strain evidence="3 4">DSM 7270</strain>
    </source>
</reference>
<dbReference type="Proteomes" id="UP000316993">
    <property type="component" value="Unassembled WGS sequence"/>
</dbReference>
<dbReference type="InterPro" id="IPR011990">
    <property type="entry name" value="TPR-like_helical_dom_sf"/>
</dbReference>
<dbReference type="EMBL" id="VFPV01000004">
    <property type="protein sequence ID" value="TQM99073.1"/>
    <property type="molecule type" value="Genomic_DNA"/>
</dbReference>
<accession>A0A543KVH7</accession>
<name>A0A543KVH7_9BURK</name>
<keyword evidence="2" id="KW-1133">Transmembrane helix</keyword>
<feature type="transmembrane region" description="Helical" evidence="2">
    <location>
        <begin position="474"/>
        <end position="496"/>
    </location>
</feature>
<organism evidence="3 4">
    <name type="scientific">Acidovorax temperans</name>
    <dbReference type="NCBI Taxonomy" id="80878"/>
    <lineage>
        <taxon>Bacteria</taxon>
        <taxon>Pseudomonadati</taxon>
        <taxon>Pseudomonadota</taxon>
        <taxon>Betaproteobacteria</taxon>
        <taxon>Burkholderiales</taxon>
        <taxon>Comamonadaceae</taxon>
        <taxon>Acidovorax</taxon>
    </lineage>
</organism>
<sequence>AHPAALAQVPAALQTPARLEALLRRGVDVAVQIPPHCMTRDALLLARELYAGDPTWDARDERCSQPPAQPTAPVWGCLLTPEQALQAVWAGVPLRDVPHWLRTNALEQAALDADIANLAHLAPGQITPALAQRAVLHANGRLIRHMPAELLTPALCLASAQANGRTLQDIPPPLRSLEVCVAALEDQPDLFPQVPTELAVAVTTALIDNDLGRAREQGAPREGSAWHVARAWAQLAVNQPQAAVDDALRGLPHVPAPQHAHYVLARAYQALGHTAQAALAACSVLSLQSPYQPAWAPTEDTGWLTALARWHLGHADEASLIRQLALHPQTLADMPRARITPAMVDAALAADPATVRWVPKRLMTPTHYAVALRVGVKRREDIPPAMVMAVDQATQAQPAASAPAMPAPRPLQAERRAQPPAEAPRHPYPGTPRVATPWAWWLLGTVLRSAVGHPASARGLVHWLEQRPLAASALHALLSLLAVALHTTVSVAVWLAEGPEAGLGTFVLVGFADAYWAWQFAWEASRPSLTLAASAVVLYLVVWCPLYRKAGRALGHPRQTSS</sequence>
<feature type="transmembrane region" description="Helical" evidence="2">
    <location>
        <begin position="503"/>
        <end position="522"/>
    </location>
</feature>
<feature type="region of interest" description="Disordered" evidence="1">
    <location>
        <begin position="397"/>
        <end position="430"/>
    </location>
</feature>
<keyword evidence="2" id="KW-0812">Transmembrane</keyword>
<keyword evidence="2" id="KW-0472">Membrane</keyword>
<feature type="transmembrane region" description="Helical" evidence="2">
    <location>
        <begin position="528"/>
        <end position="547"/>
    </location>
</feature>